<evidence type="ECO:0000313" key="3">
    <source>
        <dbReference type="Proteomes" id="UP001153712"/>
    </source>
</evidence>
<accession>A0A9N9U0R1</accession>
<dbReference type="EMBL" id="OU900102">
    <property type="protein sequence ID" value="CAG9865083.1"/>
    <property type="molecule type" value="Genomic_DNA"/>
</dbReference>
<keyword evidence="1" id="KW-0732">Signal</keyword>
<evidence type="ECO:0008006" key="4">
    <source>
        <dbReference type="Google" id="ProtNLM"/>
    </source>
</evidence>
<name>A0A9N9U0R1_PHYSR</name>
<reference evidence="2" key="1">
    <citation type="submission" date="2022-01" db="EMBL/GenBank/DDBJ databases">
        <authorList>
            <person name="King R."/>
        </authorList>
    </citation>
    <scope>NUCLEOTIDE SEQUENCE</scope>
</reference>
<keyword evidence="3" id="KW-1185">Reference proteome</keyword>
<dbReference type="Proteomes" id="UP001153712">
    <property type="component" value="Chromosome 9"/>
</dbReference>
<gene>
    <name evidence="2" type="ORF">PHYEVI_LOCUS11329</name>
</gene>
<sequence length="85" mass="8823">MIFPLIMVANLALINAAPMFRDENFSESHSVSSHMGPMGHSVVEKSAVSESQSVGAAGVESFYASGGSHYVKKGMGMGIGGIGIY</sequence>
<feature type="signal peptide" evidence="1">
    <location>
        <begin position="1"/>
        <end position="16"/>
    </location>
</feature>
<proteinExistence type="predicted"/>
<feature type="chain" id="PRO_5040281614" description="Glycine-rich protein" evidence="1">
    <location>
        <begin position="17"/>
        <end position="85"/>
    </location>
</feature>
<evidence type="ECO:0000256" key="1">
    <source>
        <dbReference type="SAM" id="SignalP"/>
    </source>
</evidence>
<evidence type="ECO:0000313" key="2">
    <source>
        <dbReference type="EMBL" id="CAG9865083.1"/>
    </source>
</evidence>
<dbReference type="AlphaFoldDB" id="A0A9N9U0R1"/>
<protein>
    <recommendedName>
        <fullName evidence="4">Glycine-rich protein</fullName>
    </recommendedName>
</protein>
<organism evidence="2 3">
    <name type="scientific">Phyllotreta striolata</name>
    <name type="common">Striped flea beetle</name>
    <name type="synonym">Crioceris striolata</name>
    <dbReference type="NCBI Taxonomy" id="444603"/>
    <lineage>
        <taxon>Eukaryota</taxon>
        <taxon>Metazoa</taxon>
        <taxon>Ecdysozoa</taxon>
        <taxon>Arthropoda</taxon>
        <taxon>Hexapoda</taxon>
        <taxon>Insecta</taxon>
        <taxon>Pterygota</taxon>
        <taxon>Neoptera</taxon>
        <taxon>Endopterygota</taxon>
        <taxon>Coleoptera</taxon>
        <taxon>Polyphaga</taxon>
        <taxon>Cucujiformia</taxon>
        <taxon>Chrysomeloidea</taxon>
        <taxon>Chrysomelidae</taxon>
        <taxon>Galerucinae</taxon>
        <taxon>Alticini</taxon>
        <taxon>Phyllotreta</taxon>
    </lineage>
</organism>